<accession>A0ACC1PCY4</accession>
<organism evidence="1 2">
    <name type="scientific">Trametes sanguinea</name>
    <dbReference type="NCBI Taxonomy" id="158606"/>
    <lineage>
        <taxon>Eukaryota</taxon>
        <taxon>Fungi</taxon>
        <taxon>Dikarya</taxon>
        <taxon>Basidiomycota</taxon>
        <taxon>Agaricomycotina</taxon>
        <taxon>Agaricomycetes</taxon>
        <taxon>Polyporales</taxon>
        <taxon>Polyporaceae</taxon>
        <taxon>Trametes</taxon>
    </lineage>
</organism>
<proteinExistence type="predicted"/>
<gene>
    <name evidence="1" type="ORF">NUW54_g8679</name>
</gene>
<evidence type="ECO:0000313" key="1">
    <source>
        <dbReference type="EMBL" id="KAJ2989768.1"/>
    </source>
</evidence>
<evidence type="ECO:0000313" key="2">
    <source>
        <dbReference type="Proteomes" id="UP001144978"/>
    </source>
</evidence>
<comment type="caution">
    <text evidence="1">The sequence shown here is derived from an EMBL/GenBank/DDBJ whole genome shotgun (WGS) entry which is preliminary data.</text>
</comment>
<reference evidence="1" key="1">
    <citation type="submission" date="2022-08" db="EMBL/GenBank/DDBJ databases">
        <title>Genome Sequence of Pycnoporus sanguineus.</title>
        <authorList>
            <person name="Buettner E."/>
        </authorList>
    </citation>
    <scope>NUCLEOTIDE SEQUENCE</scope>
    <source>
        <strain evidence="1">CG-C14</strain>
    </source>
</reference>
<name>A0ACC1PCY4_9APHY</name>
<keyword evidence="2" id="KW-1185">Reference proteome</keyword>
<dbReference type="Proteomes" id="UP001144978">
    <property type="component" value="Unassembled WGS sequence"/>
</dbReference>
<protein>
    <submittedName>
        <fullName evidence="1">Uncharacterized protein</fullName>
    </submittedName>
</protein>
<dbReference type="EMBL" id="JANSHE010002738">
    <property type="protein sequence ID" value="KAJ2989768.1"/>
    <property type="molecule type" value="Genomic_DNA"/>
</dbReference>
<sequence length="112" mass="12223">MKPWFLGLTRLELGDSHSLPIVGDSQQCRIWFLTRFLLAVTAHALLMVRRSRALLHDFSSLSVHKTPLLFGLLDALRLGSLVSLGILLSVQHNTPPGAQHAFPNSATPATCG</sequence>